<keyword evidence="1" id="KW-0732">Signal</keyword>
<keyword evidence="3" id="KW-1185">Reference proteome</keyword>
<evidence type="ECO:0000313" key="3">
    <source>
        <dbReference type="Proteomes" id="UP000308267"/>
    </source>
</evidence>
<protein>
    <submittedName>
        <fullName evidence="2">Uncharacterized protein</fullName>
    </submittedName>
</protein>
<sequence length="114" mass="13290">MLIYMLFIVIGLLECVLARSIPPYDLCMEGCGDDPRPGDIAETRRVELCRDQCNRDERTRCLAANEDSERGKRKCWNDARDRCIGELYSCNFEDIIIKKCVEHRGLTLKQRLNY</sequence>
<name>A0A4S2MGG0_OPIFE</name>
<organism evidence="2 3">
    <name type="scientific">Opisthorchis felineus</name>
    <dbReference type="NCBI Taxonomy" id="147828"/>
    <lineage>
        <taxon>Eukaryota</taxon>
        <taxon>Metazoa</taxon>
        <taxon>Spiralia</taxon>
        <taxon>Lophotrochozoa</taxon>
        <taxon>Platyhelminthes</taxon>
        <taxon>Trematoda</taxon>
        <taxon>Digenea</taxon>
        <taxon>Opisthorchiida</taxon>
        <taxon>Opisthorchiata</taxon>
        <taxon>Opisthorchiidae</taxon>
        <taxon>Opisthorchis</taxon>
    </lineage>
</organism>
<dbReference type="AlphaFoldDB" id="A0A4S2MGG0"/>
<dbReference type="Proteomes" id="UP000308267">
    <property type="component" value="Unassembled WGS sequence"/>
</dbReference>
<comment type="caution">
    <text evidence="2">The sequence shown here is derived from an EMBL/GenBank/DDBJ whole genome shotgun (WGS) entry which is preliminary data.</text>
</comment>
<feature type="signal peptide" evidence="1">
    <location>
        <begin position="1"/>
        <end position="18"/>
    </location>
</feature>
<feature type="chain" id="PRO_5020732955" evidence="1">
    <location>
        <begin position="19"/>
        <end position="114"/>
    </location>
</feature>
<dbReference type="OrthoDB" id="6319282at2759"/>
<reference evidence="2 3" key="1">
    <citation type="journal article" date="2019" name="BMC Genomics">
        <title>New insights from Opisthorchis felineus genome: update on genomics of the epidemiologically important liver flukes.</title>
        <authorList>
            <person name="Ershov N.I."/>
            <person name="Mordvinov V.A."/>
            <person name="Prokhortchouk E.B."/>
            <person name="Pakharukova M.Y."/>
            <person name="Gunbin K.V."/>
            <person name="Ustyantsev K."/>
            <person name="Genaev M.A."/>
            <person name="Blinov A.G."/>
            <person name="Mazur A."/>
            <person name="Boulygina E."/>
            <person name="Tsygankova S."/>
            <person name="Khrameeva E."/>
            <person name="Chekanov N."/>
            <person name="Fan G."/>
            <person name="Xiao A."/>
            <person name="Zhang H."/>
            <person name="Xu X."/>
            <person name="Yang H."/>
            <person name="Solovyev V."/>
            <person name="Lee S.M."/>
            <person name="Liu X."/>
            <person name="Afonnikov D.A."/>
            <person name="Skryabin K.G."/>
        </authorList>
    </citation>
    <scope>NUCLEOTIDE SEQUENCE [LARGE SCALE GENOMIC DNA]</scope>
    <source>
        <strain evidence="2">AK-0245</strain>
        <tissue evidence="2">Whole organism</tissue>
    </source>
</reference>
<evidence type="ECO:0000256" key="1">
    <source>
        <dbReference type="SAM" id="SignalP"/>
    </source>
</evidence>
<accession>A0A4S2MGG0</accession>
<dbReference type="EMBL" id="SJOL01000380">
    <property type="protein sequence ID" value="TGZ75762.1"/>
    <property type="molecule type" value="Genomic_DNA"/>
</dbReference>
<evidence type="ECO:0000313" key="2">
    <source>
        <dbReference type="EMBL" id="TGZ75762.1"/>
    </source>
</evidence>
<proteinExistence type="predicted"/>
<gene>
    <name evidence="2" type="ORF">CRM22_000204</name>
</gene>